<comment type="caution">
    <text evidence="9">The sequence shown here is derived from an EMBL/GenBank/DDBJ whole genome shotgun (WGS) entry which is preliminary data.</text>
</comment>
<feature type="transmembrane region" description="Helical" evidence="8">
    <location>
        <begin position="59"/>
        <end position="81"/>
    </location>
</feature>
<keyword evidence="5 8" id="KW-0812">Transmembrane</keyword>
<accession>A0ABU3CLX6</accession>
<feature type="transmembrane region" description="Helical" evidence="8">
    <location>
        <begin position="12"/>
        <end position="39"/>
    </location>
</feature>
<comment type="similarity">
    <text evidence="2">Belongs to the autoinducer-2 exporter (AI-2E) (TC 2.A.86) family.</text>
</comment>
<evidence type="ECO:0000256" key="1">
    <source>
        <dbReference type="ARBA" id="ARBA00004651"/>
    </source>
</evidence>
<sequence>MVRRNFQRTNTILFSLFLVIIGLYFGAALLIPIVFAVFLSTLMVPVSKFLEEKTGAGRIISSFVSTFVLFIGVGLVLFFLFRQLGFFLNDLIERKEEIAAYVTVLQERLMGVTGFTLEQQKELFQDEMTSIINWIQSFISQVLASVTEILVKFLLVLIYVFLFLVNRDKFKQFLMIYISEDKKKETRQILRETKKVAHKYLWGRIQVMVLLAILYTITFTAYGLEHATLLVLFGTVITIIPYIGPFISGILPIIFMIVFGGSSIEIISFTIIVTIIQLMESYVFEPIIIGSEVQQSPLFIIIAVLLGGAIWGGAGLILFVPIFGIIKIIADHSKELRPIGFLMGYKRPGAKDTFIEKIQKKLKR</sequence>
<keyword evidence="10" id="KW-1185">Reference proteome</keyword>
<evidence type="ECO:0000256" key="8">
    <source>
        <dbReference type="SAM" id="Phobius"/>
    </source>
</evidence>
<proteinExistence type="inferred from homology"/>
<protein>
    <submittedName>
        <fullName evidence="9">AI-2E family transporter</fullName>
    </submittedName>
</protein>
<keyword evidence="3" id="KW-0813">Transport</keyword>
<evidence type="ECO:0000313" key="10">
    <source>
        <dbReference type="Proteomes" id="UP001245285"/>
    </source>
</evidence>
<dbReference type="Pfam" id="PF01594">
    <property type="entry name" value="AI-2E_transport"/>
    <property type="match status" value="1"/>
</dbReference>
<feature type="transmembrane region" description="Helical" evidence="8">
    <location>
        <begin position="298"/>
        <end position="326"/>
    </location>
</feature>
<keyword evidence="6 8" id="KW-1133">Transmembrane helix</keyword>
<evidence type="ECO:0000256" key="3">
    <source>
        <dbReference type="ARBA" id="ARBA00022448"/>
    </source>
</evidence>
<gene>
    <name evidence="9" type="ORF">RM545_11530</name>
</gene>
<dbReference type="InterPro" id="IPR002549">
    <property type="entry name" value="AI-2E-like"/>
</dbReference>
<keyword evidence="7 8" id="KW-0472">Membrane</keyword>
<organism evidence="9 10">
    <name type="scientific">Autumnicola lenta</name>
    <dbReference type="NCBI Taxonomy" id="3075593"/>
    <lineage>
        <taxon>Bacteria</taxon>
        <taxon>Pseudomonadati</taxon>
        <taxon>Bacteroidota</taxon>
        <taxon>Flavobacteriia</taxon>
        <taxon>Flavobacteriales</taxon>
        <taxon>Flavobacteriaceae</taxon>
        <taxon>Autumnicola</taxon>
    </lineage>
</organism>
<feature type="transmembrane region" description="Helical" evidence="8">
    <location>
        <begin position="201"/>
        <end position="222"/>
    </location>
</feature>
<evidence type="ECO:0000313" key="9">
    <source>
        <dbReference type="EMBL" id="MDT0647321.1"/>
    </source>
</evidence>
<evidence type="ECO:0000256" key="7">
    <source>
        <dbReference type="ARBA" id="ARBA00023136"/>
    </source>
</evidence>
<comment type="subcellular location">
    <subcellularLocation>
        <location evidence="1">Cell membrane</location>
        <topology evidence="1">Multi-pass membrane protein</topology>
    </subcellularLocation>
</comment>
<reference evidence="9 10" key="1">
    <citation type="submission" date="2023-09" db="EMBL/GenBank/DDBJ databases">
        <authorList>
            <person name="Rey-Velasco X."/>
        </authorList>
    </citation>
    <scope>NUCLEOTIDE SEQUENCE [LARGE SCALE GENOMIC DNA]</scope>
    <source>
        <strain evidence="9 10">F260</strain>
    </source>
</reference>
<evidence type="ECO:0000256" key="2">
    <source>
        <dbReference type="ARBA" id="ARBA00009773"/>
    </source>
</evidence>
<feature type="transmembrane region" description="Helical" evidence="8">
    <location>
        <begin position="138"/>
        <end position="165"/>
    </location>
</feature>
<dbReference type="EMBL" id="JAVRHO010000015">
    <property type="protein sequence ID" value="MDT0647321.1"/>
    <property type="molecule type" value="Genomic_DNA"/>
</dbReference>
<feature type="transmembrane region" description="Helical" evidence="8">
    <location>
        <begin position="254"/>
        <end position="278"/>
    </location>
</feature>
<evidence type="ECO:0000256" key="6">
    <source>
        <dbReference type="ARBA" id="ARBA00022989"/>
    </source>
</evidence>
<name>A0ABU3CLX6_9FLAO</name>
<dbReference type="RefSeq" id="WP_311495433.1">
    <property type="nucleotide sequence ID" value="NZ_JAVRHO010000015.1"/>
</dbReference>
<dbReference type="PANTHER" id="PTHR21716">
    <property type="entry name" value="TRANSMEMBRANE PROTEIN"/>
    <property type="match status" value="1"/>
</dbReference>
<dbReference type="Proteomes" id="UP001245285">
    <property type="component" value="Unassembled WGS sequence"/>
</dbReference>
<evidence type="ECO:0000256" key="5">
    <source>
        <dbReference type="ARBA" id="ARBA00022692"/>
    </source>
</evidence>
<evidence type="ECO:0000256" key="4">
    <source>
        <dbReference type="ARBA" id="ARBA00022475"/>
    </source>
</evidence>
<keyword evidence="4" id="KW-1003">Cell membrane</keyword>
<dbReference type="PANTHER" id="PTHR21716:SF53">
    <property type="entry name" value="PERMEASE PERM-RELATED"/>
    <property type="match status" value="1"/>
</dbReference>